<evidence type="ECO:0000313" key="6">
    <source>
        <dbReference type="Proteomes" id="UP000467840"/>
    </source>
</evidence>
<feature type="repeat" description="WD" evidence="3">
    <location>
        <begin position="131"/>
        <end position="154"/>
    </location>
</feature>
<accession>A0A6A6KR92</accession>
<dbReference type="InterPro" id="IPR051179">
    <property type="entry name" value="WD_repeat_multifunction"/>
</dbReference>
<feature type="repeat" description="WD" evidence="3">
    <location>
        <begin position="88"/>
        <end position="122"/>
    </location>
</feature>
<dbReference type="SMART" id="SM00320">
    <property type="entry name" value="WD40"/>
    <property type="match status" value="4"/>
</dbReference>
<comment type="caution">
    <text evidence="5">The sequence shown here is derived from an EMBL/GenBank/DDBJ whole genome shotgun (WGS) entry which is preliminary data.</text>
</comment>
<evidence type="ECO:0000256" key="3">
    <source>
        <dbReference type="PROSITE-ProRule" id="PRU00221"/>
    </source>
</evidence>
<dbReference type="InterPro" id="IPR036322">
    <property type="entry name" value="WD40_repeat_dom_sf"/>
</dbReference>
<reference evidence="5 6" key="1">
    <citation type="journal article" date="2020" name="Mol. Plant">
        <title>The Chromosome-Based Rubber Tree Genome Provides New Insights into Spurge Genome Evolution and Rubber Biosynthesis.</title>
        <authorList>
            <person name="Liu J."/>
            <person name="Shi C."/>
            <person name="Shi C.C."/>
            <person name="Li W."/>
            <person name="Zhang Q.J."/>
            <person name="Zhang Y."/>
            <person name="Li K."/>
            <person name="Lu H.F."/>
            <person name="Shi C."/>
            <person name="Zhu S.T."/>
            <person name="Xiao Z.Y."/>
            <person name="Nan H."/>
            <person name="Yue Y."/>
            <person name="Zhu X.G."/>
            <person name="Wu Y."/>
            <person name="Hong X.N."/>
            <person name="Fan G.Y."/>
            <person name="Tong Y."/>
            <person name="Zhang D."/>
            <person name="Mao C.L."/>
            <person name="Liu Y.L."/>
            <person name="Hao S.J."/>
            <person name="Liu W.Q."/>
            <person name="Lv M.Q."/>
            <person name="Zhang H.B."/>
            <person name="Liu Y."/>
            <person name="Hu-Tang G.R."/>
            <person name="Wang J.P."/>
            <person name="Wang J.H."/>
            <person name="Sun Y.H."/>
            <person name="Ni S.B."/>
            <person name="Chen W.B."/>
            <person name="Zhang X.C."/>
            <person name="Jiao Y.N."/>
            <person name="Eichler E.E."/>
            <person name="Li G.H."/>
            <person name="Liu X."/>
            <person name="Gao L.Z."/>
        </authorList>
    </citation>
    <scope>NUCLEOTIDE SEQUENCE [LARGE SCALE GENOMIC DNA]</scope>
    <source>
        <strain evidence="6">cv. GT1</strain>
        <tissue evidence="5">Leaf</tissue>
    </source>
</reference>
<feature type="repeat" description="WD" evidence="3">
    <location>
        <begin position="212"/>
        <end position="253"/>
    </location>
</feature>
<evidence type="ECO:0000256" key="2">
    <source>
        <dbReference type="ARBA" id="ARBA00022737"/>
    </source>
</evidence>
<dbReference type="PANTHER" id="PTHR19857">
    <property type="entry name" value="MITOCHONDRIAL DIVISION PROTEIN 1-RELATED"/>
    <property type="match status" value="1"/>
</dbReference>
<dbReference type="Gene3D" id="2.130.10.10">
    <property type="entry name" value="YVTN repeat-like/Quinoprotein amine dehydrogenase"/>
    <property type="match status" value="1"/>
</dbReference>
<proteinExistence type="predicted"/>
<evidence type="ECO:0000256" key="4">
    <source>
        <dbReference type="SAM" id="MobiDB-lite"/>
    </source>
</evidence>
<keyword evidence="1 3" id="KW-0853">WD repeat</keyword>
<keyword evidence="2" id="KW-0677">Repeat</keyword>
<keyword evidence="6" id="KW-1185">Reference proteome</keyword>
<dbReference type="SUPFAM" id="SSF50978">
    <property type="entry name" value="WD40 repeat-like"/>
    <property type="match status" value="1"/>
</dbReference>
<evidence type="ECO:0000313" key="5">
    <source>
        <dbReference type="EMBL" id="KAF2291034.1"/>
    </source>
</evidence>
<dbReference type="EMBL" id="JAAGAX010000015">
    <property type="protein sequence ID" value="KAF2291034.1"/>
    <property type="molecule type" value="Genomic_DNA"/>
</dbReference>
<dbReference type="InterPro" id="IPR015943">
    <property type="entry name" value="WD40/YVTN_repeat-like_dom_sf"/>
</dbReference>
<protein>
    <submittedName>
        <fullName evidence="5">Uncharacterized protein</fullName>
    </submittedName>
</protein>
<name>A0A6A6KR92_HEVBR</name>
<sequence>MNVDPHGMPVDRNPGKTSAEAGEKKARRMNSPNPVHDEDDHDEGEVFLDESDIIREVTVDDEDLPDADDYGGSDDEIAEGIDDSMHIFTGHTGELYTVACSPTDPTLVATGGQDDKGFLWKIGLGDWASELQGHTDSVSSLAFSTDGLLLASGGWMDLSKFGMLHQETLNINLKILEGKLRWHPRGHLVLAGSEDSNAWMWNADKGAFLNMFSGHGGRVTCGDFTPDGKTICTGSDDATLRIWNPRSGENVHVVRGHPYHTAGLTCLALSSDSTLPLLVRRTILSML</sequence>
<dbReference type="Pfam" id="PF00400">
    <property type="entry name" value="WD40"/>
    <property type="match status" value="4"/>
</dbReference>
<dbReference type="Proteomes" id="UP000467840">
    <property type="component" value="Chromosome 2"/>
</dbReference>
<dbReference type="PROSITE" id="PS50294">
    <property type="entry name" value="WD_REPEATS_REGION"/>
    <property type="match status" value="1"/>
</dbReference>
<gene>
    <name evidence="5" type="ORF">GH714_019209</name>
</gene>
<dbReference type="PANTHER" id="PTHR19857:SF8">
    <property type="entry name" value="ANGIO-ASSOCIATED MIGRATORY CELL PROTEIN"/>
    <property type="match status" value="1"/>
</dbReference>
<organism evidence="5 6">
    <name type="scientific">Hevea brasiliensis</name>
    <name type="common">Para rubber tree</name>
    <name type="synonym">Siphonia brasiliensis</name>
    <dbReference type="NCBI Taxonomy" id="3981"/>
    <lineage>
        <taxon>Eukaryota</taxon>
        <taxon>Viridiplantae</taxon>
        <taxon>Streptophyta</taxon>
        <taxon>Embryophyta</taxon>
        <taxon>Tracheophyta</taxon>
        <taxon>Spermatophyta</taxon>
        <taxon>Magnoliopsida</taxon>
        <taxon>eudicotyledons</taxon>
        <taxon>Gunneridae</taxon>
        <taxon>Pentapetalae</taxon>
        <taxon>rosids</taxon>
        <taxon>fabids</taxon>
        <taxon>Malpighiales</taxon>
        <taxon>Euphorbiaceae</taxon>
        <taxon>Crotonoideae</taxon>
        <taxon>Micrandreae</taxon>
        <taxon>Hevea</taxon>
    </lineage>
</organism>
<dbReference type="AlphaFoldDB" id="A0A6A6KR92"/>
<dbReference type="PROSITE" id="PS50082">
    <property type="entry name" value="WD_REPEATS_2"/>
    <property type="match status" value="4"/>
</dbReference>
<dbReference type="InterPro" id="IPR001680">
    <property type="entry name" value="WD40_rpt"/>
</dbReference>
<evidence type="ECO:0000256" key="1">
    <source>
        <dbReference type="ARBA" id="ARBA00022574"/>
    </source>
</evidence>
<feature type="repeat" description="WD" evidence="3">
    <location>
        <begin position="180"/>
        <end position="211"/>
    </location>
</feature>
<feature type="region of interest" description="Disordered" evidence="4">
    <location>
        <begin position="1"/>
        <end position="45"/>
    </location>
</feature>